<sequence length="177" mass="19753">MSTAANSLYNRFLTRYATPLTTGLFLVSAISGVALFFRWTPRTFHAMHEWLSMLLLAPFILHMVRNWRPLVNYARRKTLILPLVLSLAVAIPFAISGLNSPGRAGNPAFRALPLMTEARLADLAPLLKTSPDQLLATLRERGYRVESVEQNLETIAGAAGKKAPQVLMELMPRQRRA</sequence>
<feature type="transmembrane region" description="Helical" evidence="1">
    <location>
        <begin position="79"/>
        <end position="98"/>
    </location>
</feature>
<dbReference type="Proteomes" id="UP000294881">
    <property type="component" value="Unassembled WGS sequence"/>
</dbReference>
<feature type="transmembrane region" description="Helical" evidence="1">
    <location>
        <begin position="49"/>
        <end position="67"/>
    </location>
</feature>
<evidence type="ECO:0000256" key="1">
    <source>
        <dbReference type="SAM" id="Phobius"/>
    </source>
</evidence>
<dbReference type="Pfam" id="PF14358">
    <property type="entry name" value="DUF4405"/>
    <property type="match status" value="1"/>
</dbReference>
<evidence type="ECO:0000313" key="4">
    <source>
        <dbReference type="Proteomes" id="UP000294881"/>
    </source>
</evidence>
<dbReference type="RefSeq" id="WP_132009830.1">
    <property type="nucleotide sequence ID" value="NZ_JBHUNN010000002.1"/>
</dbReference>
<keyword evidence="1" id="KW-1133">Transmembrane helix</keyword>
<protein>
    <submittedName>
        <fullName evidence="3">Uncharacterized protein DUF4405</fullName>
    </submittedName>
</protein>
<name>A0A4R2GMK1_9HYPH</name>
<dbReference type="OrthoDB" id="5339490at2"/>
<reference evidence="3 4" key="1">
    <citation type="submission" date="2019-03" db="EMBL/GenBank/DDBJ databases">
        <title>Genomic Encyclopedia of Type Strains, Phase IV (KMG-IV): sequencing the most valuable type-strain genomes for metagenomic binning, comparative biology and taxonomic classification.</title>
        <authorList>
            <person name="Goeker M."/>
        </authorList>
    </citation>
    <scope>NUCLEOTIDE SEQUENCE [LARGE SCALE GENOMIC DNA]</scope>
    <source>
        <strain evidence="3 4">DSM 22958</strain>
    </source>
</reference>
<feature type="transmembrane region" description="Helical" evidence="1">
    <location>
        <begin position="16"/>
        <end position="37"/>
    </location>
</feature>
<proteinExistence type="predicted"/>
<dbReference type="AlphaFoldDB" id="A0A4R2GMK1"/>
<keyword evidence="1" id="KW-0472">Membrane</keyword>
<dbReference type="InterPro" id="IPR025517">
    <property type="entry name" value="DUF4405"/>
</dbReference>
<keyword evidence="1" id="KW-0812">Transmembrane</keyword>
<dbReference type="EMBL" id="SLWL01000015">
    <property type="protein sequence ID" value="TCO10163.1"/>
    <property type="molecule type" value="Genomic_DNA"/>
</dbReference>
<gene>
    <name evidence="3" type="ORF">EV666_11536</name>
</gene>
<comment type="caution">
    <text evidence="3">The sequence shown here is derived from an EMBL/GenBank/DDBJ whole genome shotgun (WGS) entry which is preliminary data.</text>
</comment>
<evidence type="ECO:0000259" key="2">
    <source>
        <dbReference type="Pfam" id="PF14358"/>
    </source>
</evidence>
<keyword evidence="4" id="KW-1185">Reference proteome</keyword>
<evidence type="ECO:0000313" key="3">
    <source>
        <dbReference type="EMBL" id="TCO10163.1"/>
    </source>
</evidence>
<organism evidence="3 4">
    <name type="scientific">Camelimonas lactis</name>
    <dbReference type="NCBI Taxonomy" id="659006"/>
    <lineage>
        <taxon>Bacteria</taxon>
        <taxon>Pseudomonadati</taxon>
        <taxon>Pseudomonadota</taxon>
        <taxon>Alphaproteobacteria</taxon>
        <taxon>Hyphomicrobiales</taxon>
        <taxon>Chelatococcaceae</taxon>
        <taxon>Camelimonas</taxon>
    </lineage>
</organism>
<feature type="domain" description="Flavinylation-associated cytochrome" evidence="2">
    <location>
        <begin position="18"/>
        <end position="67"/>
    </location>
</feature>
<accession>A0A4R2GMK1</accession>